<sequence>MTKKTKPLQNAAWVQGEISLAGTLDKRMIKLLRAIDELGSINQAAKQVGLSYKGAWQIIERANNFSPKVLISTATGGSKGGGTSLTSAGRALLALFTSLEYRHQQFLQQLNQELEADTDTLLLLKPLNIKTSATNQLFGTIVAIQTGSIYVEVLAALKGGENIVISLTIAELESLQISIGREVLLLINSTEINLLTDLADYRLSARNCLPGSVIRIHDDGIESEVVLRLPGDDSLTVMLTQPSTAALGLAPGVPAYAVFKSNAVILAVII</sequence>
<dbReference type="PANTHER" id="PTHR30432:SF1">
    <property type="entry name" value="DNA-BINDING TRANSCRIPTIONAL DUAL REGULATOR MODE"/>
    <property type="match status" value="1"/>
</dbReference>
<accession>A0A975MNN3</accession>
<dbReference type="Gene3D" id="1.10.10.10">
    <property type="entry name" value="Winged helix-like DNA-binding domain superfamily/Winged helix DNA-binding domain"/>
    <property type="match status" value="1"/>
</dbReference>
<dbReference type="InterPro" id="IPR051815">
    <property type="entry name" value="Molybdate_resp_trans_reg"/>
</dbReference>
<keyword evidence="9" id="KW-1185">Reference proteome</keyword>
<dbReference type="InterPro" id="IPR036388">
    <property type="entry name" value="WH-like_DNA-bd_sf"/>
</dbReference>
<dbReference type="PANTHER" id="PTHR30432">
    <property type="entry name" value="TRANSCRIPTIONAL REGULATOR MODE"/>
    <property type="match status" value="1"/>
</dbReference>
<dbReference type="InterPro" id="IPR036390">
    <property type="entry name" value="WH_DNA-bd_sf"/>
</dbReference>
<dbReference type="SUPFAM" id="SSF50331">
    <property type="entry name" value="MOP-like"/>
    <property type="match status" value="2"/>
</dbReference>
<name>A0A975MNN3_9GAMM</name>
<dbReference type="PIRSF" id="PIRSF005763">
    <property type="entry name" value="Txn_reg_ModE"/>
    <property type="match status" value="1"/>
</dbReference>
<dbReference type="GO" id="GO:0030151">
    <property type="term" value="F:molybdenum ion binding"/>
    <property type="evidence" value="ECO:0007669"/>
    <property type="project" value="UniProtKB-UniRule"/>
</dbReference>
<evidence type="ECO:0000256" key="2">
    <source>
        <dbReference type="ARBA" id="ARBA00022448"/>
    </source>
</evidence>
<dbReference type="InterPro" id="IPR005116">
    <property type="entry name" value="Transp-assoc_OB_typ1"/>
</dbReference>
<evidence type="ECO:0000256" key="6">
    <source>
        <dbReference type="PIRSR" id="PIRSR005763-1"/>
    </source>
</evidence>
<dbReference type="Proteomes" id="UP000676649">
    <property type="component" value="Chromosome"/>
</dbReference>
<dbReference type="Pfam" id="PF03459">
    <property type="entry name" value="TOBE"/>
    <property type="match status" value="2"/>
</dbReference>
<feature type="domain" description="Mop" evidence="7">
    <location>
        <begin position="202"/>
        <end position="268"/>
    </location>
</feature>
<evidence type="ECO:0000256" key="3">
    <source>
        <dbReference type="ARBA" id="ARBA00022505"/>
    </source>
</evidence>
<dbReference type="InterPro" id="IPR008995">
    <property type="entry name" value="Mo/tungstate-bd_C_term_dom"/>
</dbReference>
<feature type="region of interest" description="Required for dimer formation and molybdate binding" evidence="6">
    <location>
        <begin position="131"/>
        <end position="139"/>
    </location>
</feature>
<dbReference type="SUPFAM" id="SSF46785">
    <property type="entry name" value="Winged helix' DNA-binding domain"/>
    <property type="match status" value="1"/>
</dbReference>
<dbReference type="GO" id="GO:0015689">
    <property type="term" value="P:molybdate ion transport"/>
    <property type="evidence" value="ECO:0007669"/>
    <property type="project" value="UniProtKB-UniRule"/>
</dbReference>
<dbReference type="InterPro" id="IPR004606">
    <property type="entry name" value="Mop_domain"/>
</dbReference>
<organism evidence="8 9">
    <name type="scientific">Methylomonas paludis</name>
    <dbReference type="NCBI Taxonomy" id="1173101"/>
    <lineage>
        <taxon>Bacteria</taxon>
        <taxon>Pseudomonadati</taxon>
        <taxon>Pseudomonadota</taxon>
        <taxon>Gammaproteobacteria</taxon>
        <taxon>Methylococcales</taxon>
        <taxon>Methylococcaceae</taxon>
        <taxon>Methylomonas</taxon>
    </lineage>
</organism>
<dbReference type="PROSITE" id="PS51866">
    <property type="entry name" value="MOP"/>
    <property type="match status" value="2"/>
</dbReference>
<protein>
    <submittedName>
        <fullName evidence="8">TOBE domain-containing protein</fullName>
    </submittedName>
</protein>
<evidence type="ECO:0000313" key="8">
    <source>
        <dbReference type="EMBL" id="QWF71110.1"/>
    </source>
</evidence>
<evidence type="ECO:0000256" key="5">
    <source>
        <dbReference type="PIRNR" id="PIRNR005763"/>
    </source>
</evidence>
<keyword evidence="4" id="KW-0677">Repeat</keyword>
<gene>
    <name evidence="8" type="ORF">KEF85_01025</name>
</gene>
<comment type="similarity">
    <text evidence="1 5">Belongs to the ModE family.</text>
</comment>
<evidence type="ECO:0000256" key="4">
    <source>
        <dbReference type="ARBA" id="ARBA00022737"/>
    </source>
</evidence>
<dbReference type="InterPro" id="IPR016462">
    <property type="entry name" value="ModE"/>
</dbReference>
<evidence type="ECO:0000259" key="7">
    <source>
        <dbReference type="PROSITE" id="PS51866"/>
    </source>
</evidence>
<evidence type="ECO:0000256" key="1">
    <source>
        <dbReference type="ARBA" id="ARBA00008110"/>
    </source>
</evidence>
<feature type="domain" description="Mop" evidence="7">
    <location>
        <begin position="130"/>
        <end position="196"/>
    </location>
</feature>
<keyword evidence="2 5" id="KW-0813">Transport</keyword>
<proteinExistence type="inferred from homology"/>
<dbReference type="RefSeq" id="WP_215582724.1">
    <property type="nucleotide sequence ID" value="NZ_CP073754.1"/>
</dbReference>
<dbReference type="Gene3D" id="2.40.50.100">
    <property type="match status" value="2"/>
</dbReference>
<dbReference type="AlphaFoldDB" id="A0A975MNN3"/>
<dbReference type="KEGG" id="mpad:KEF85_01025"/>
<keyword evidence="3 5" id="KW-0500">Molybdenum</keyword>
<dbReference type="NCBIfam" id="TIGR00638">
    <property type="entry name" value="Mop"/>
    <property type="match status" value="1"/>
</dbReference>
<dbReference type="EMBL" id="CP073754">
    <property type="protein sequence ID" value="QWF71110.1"/>
    <property type="molecule type" value="Genomic_DNA"/>
</dbReference>
<dbReference type="GO" id="GO:0006355">
    <property type="term" value="P:regulation of DNA-templated transcription"/>
    <property type="evidence" value="ECO:0007669"/>
    <property type="project" value="InterPro"/>
</dbReference>
<reference evidence="8" key="1">
    <citation type="submission" date="2021-04" db="EMBL/GenBank/DDBJ databases">
        <title>Draft genome sequence data of methanotrophic Methylovulum sp. strain S1L and Methylomonas sp. strain S2AM isolated from boreal lake water columns.</title>
        <authorList>
            <person name="Rissanen A.J."/>
            <person name="Mangayil R."/>
            <person name="Svenning M.M."/>
            <person name="Khanongnuch R."/>
        </authorList>
    </citation>
    <scope>NUCLEOTIDE SEQUENCE</scope>
    <source>
        <strain evidence="8">S2AM</strain>
    </source>
</reference>
<evidence type="ECO:0000313" key="9">
    <source>
        <dbReference type="Proteomes" id="UP000676649"/>
    </source>
</evidence>